<dbReference type="InterPro" id="IPR029063">
    <property type="entry name" value="SAM-dependent_MTases_sf"/>
</dbReference>
<organism evidence="2 3">
    <name type="scientific">Alteribacillus bidgolensis</name>
    <dbReference type="NCBI Taxonomy" id="930129"/>
    <lineage>
        <taxon>Bacteria</taxon>
        <taxon>Bacillati</taxon>
        <taxon>Bacillota</taxon>
        <taxon>Bacilli</taxon>
        <taxon>Bacillales</taxon>
        <taxon>Bacillaceae</taxon>
        <taxon>Alteribacillus</taxon>
    </lineage>
</organism>
<proteinExistence type="predicted"/>
<dbReference type="AlphaFoldDB" id="A0A1G8R2C5"/>
<accession>A0A1G8R2C5</accession>
<dbReference type="Gene3D" id="3.40.50.150">
    <property type="entry name" value="Vaccinia Virus protein VP39"/>
    <property type="match status" value="1"/>
</dbReference>
<protein>
    <submittedName>
        <fullName evidence="2">Methyltransferase domain-containing protein</fullName>
    </submittedName>
</protein>
<evidence type="ECO:0000313" key="3">
    <source>
        <dbReference type="Proteomes" id="UP000199017"/>
    </source>
</evidence>
<dbReference type="CDD" id="cd02440">
    <property type="entry name" value="AdoMet_MTases"/>
    <property type="match status" value="1"/>
</dbReference>
<keyword evidence="3" id="KW-1185">Reference proteome</keyword>
<keyword evidence="2" id="KW-0808">Transferase</keyword>
<gene>
    <name evidence="2" type="ORF">SAMN05216352_12412</name>
</gene>
<dbReference type="Proteomes" id="UP000199017">
    <property type="component" value="Unassembled WGS sequence"/>
</dbReference>
<dbReference type="GO" id="GO:0008168">
    <property type="term" value="F:methyltransferase activity"/>
    <property type="evidence" value="ECO:0007669"/>
    <property type="project" value="UniProtKB-KW"/>
</dbReference>
<evidence type="ECO:0000313" key="2">
    <source>
        <dbReference type="EMBL" id="SDJ11144.1"/>
    </source>
</evidence>
<evidence type="ECO:0000259" key="1">
    <source>
        <dbReference type="Pfam" id="PF13847"/>
    </source>
</evidence>
<name>A0A1G8R2C5_9BACI</name>
<dbReference type="Pfam" id="PF13847">
    <property type="entry name" value="Methyltransf_31"/>
    <property type="match status" value="1"/>
</dbReference>
<dbReference type="GO" id="GO:0032259">
    <property type="term" value="P:methylation"/>
    <property type="evidence" value="ECO:0007669"/>
    <property type="project" value="UniProtKB-KW"/>
</dbReference>
<sequence>MLKDTGERIIPKVMHPSNGMLLEHLARYYFAIPYASGRVLDIACGTGYGAQMTAKAKKKEITEIIGIDIDPKTINYAKKSITIHY</sequence>
<dbReference type="STRING" id="930129.SAMN05216352_12412"/>
<feature type="domain" description="Methyltransferase" evidence="1">
    <location>
        <begin position="37"/>
        <end position="80"/>
    </location>
</feature>
<dbReference type="InterPro" id="IPR025714">
    <property type="entry name" value="Methyltranfer_dom"/>
</dbReference>
<reference evidence="2 3" key="1">
    <citation type="submission" date="2016-10" db="EMBL/GenBank/DDBJ databases">
        <authorList>
            <person name="de Groot N.N."/>
        </authorList>
    </citation>
    <scope>NUCLEOTIDE SEQUENCE [LARGE SCALE GENOMIC DNA]</scope>
    <source>
        <strain evidence="3">P4B,CCM 7963,CECT 7998,DSM 25260,IBRC-M 10614,KCTC 13821</strain>
    </source>
</reference>
<dbReference type="SUPFAM" id="SSF53335">
    <property type="entry name" value="S-adenosyl-L-methionine-dependent methyltransferases"/>
    <property type="match status" value="1"/>
</dbReference>
<keyword evidence="2" id="KW-0489">Methyltransferase</keyword>
<dbReference type="EMBL" id="FNDU01000024">
    <property type="protein sequence ID" value="SDJ11144.1"/>
    <property type="molecule type" value="Genomic_DNA"/>
</dbReference>